<organism evidence="1 2">
    <name type="scientific">Gigaspora margarita</name>
    <dbReference type="NCBI Taxonomy" id="4874"/>
    <lineage>
        <taxon>Eukaryota</taxon>
        <taxon>Fungi</taxon>
        <taxon>Fungi incertae sedis</taxon>
        <taxon>Mucoromycota</taxon>
        <taxon>Glomeromycotina</taxon>
        <taxon>Glomeromycetes</taxon>
        <taxon>Diversisporales</taxon>
        <taxon>Gigasporaceae</taxon>
        <taxon>Gigaspora</taxon>
    </lineage>
</organism>
<proteinExistence type="predicted"/>
<accession>A0ABN7XBZ4</accession>
<protein>
    <submittedName>
        <fullName evidence="1">7633_t:CDS:1</fullName>
    </submittedName>
</protein>
<keyword evidence="2" id="KW-1185">Reference proteome</keyword>
<name>A0ABN7XBZ4_GIGMA</name>
<sequence length="70" mass="8276">MSLALENNCNIDYECLDMIVELAEKLRKEFCTPIEKKDIENNLRILKSYYIFERVMLLLQQGYNRGAANE</sequence>
<dbReference type="EMBL" id="CAJVQB010115526">
    <property type="protein sequence ID" value="CAG8852722.1"/>
    <property type="molecule type" value="Genomic_DNA"/>
</dbReference>
<comment type="caution">
    <text evidence="1">The sequence shown here is derived from an EMBL/GenBank/DDBJ whole genome shotgun (WGS) entry which is preliminary data.</text>
</comment>
<feature type="non-terminal residue" evidence="1">
    <location>
        <position position="70"/>
    </location>
</feature>
<evidence type="ECO:0000313" key="1">
    <source>
        <dbReference type="EMBL" id="CAG8852722.1"/>
    </source>
</evidence>
<gene>
    <name evidence="1" type="ORF">GMARGA_LOCUS41543</name>
</gene>
<dbReference type="Proteomes" id="UP000789901">
    <property type="component" value="Unassembled WGS sequence"/>
</dbReference>
<reference evidence="1 2" key="1">
    <citation type="submission" date="2021-06" db="EMBL/GenBank/DDBJ databases">
        <authorList>
            <person name="Kallberg Y."/>
            <person name="Tangrot J."/>
            <person name="Rosling A."/>
        </authorList>
    </citation>
    <scope>NUCLEOTIDE SEQUENCE [LARGE SCALE GENOMIC DNA]</scope>
    <source>
        <strain evidence="1 2">120-4 pot B 10/14</strain>
    </source>
</reference>
<evidence type="ECO:0000313" key="2">
    <source>
        <dbReference type="Proteomes" id="UP000789901"/>
    </source>
</evidence>